<dbReference type="InterPro" id="IPR024498">
    <property type="entry name" value="DUF2786"/>
</dbReference>
<feature type="domain" description="DUF2786" evidence="2">
    <location>
        <begin position="184"/>
        <end position="222"/>
    </location>
</feature>
<organism evidence="4 5">
    <name type="scientific">Amycolatopsis camponoti</name>
    <dbReference type="NCBI Taxonomy" id="2606593"/>
    <lineage>
        <taxon>Bacteria</taxon>
        <taxon>Bacillati</taxon>
        <taxon>Actinomycetota</taxon>
        <taxon>Actinomycetes</taxon>
        <taxon>Pseudonocardiales</taxon>
        <taxon>Pseudonocardiaceae</taxon>
        <taxon>Amycolatopsis</taxon>
    </lineage>
</organism>
<dbReference type="EMBL" id="CABVGP010000002">
    <property type="protein sequence ID" value="VVJ20122.1"/>
    <property type="molecule type" value="Genomic_DNA"/>
</dbReference>
<dbReference type="Proteomes" id="UP000399805">
    <property type="component" value="Unassembled WGS sequence"/>
</dbReference>
<dbReference type="Pfam" id="PF10979">
    <property type="entry name" value="DUF2786"/>
    <property type="match status" value="1"/>
</dbReference>
<reference evidence="4 5" key="1">
    <citation type="submission" date="2019-09" db="EMBL/GenBank/DDBJ databases">
        <authorList>
            <person name="Leyn A S."/>
        </authorList>
    </citation>
    <scope>NUCLEOTIDE SEQUENCE [LARGE SCALE GENOMIC DNA]</scope>
    <source>
        <strain evidence="4">AA231_1</strain>
    </source>
</reference>
<evidence type="ECO:0000259" key="2">
    <source>
        <dbReference type="Pfam" id="PF10979"/>
    </source>
</evidence>
<name>A0A6I8LSJ6_9PSEU</name>
<accession>A0A6I8LSJ6</accession>
<feature type="domain" description="DUF7168" evidence="3">
    <location>
        <begin position="250"/>
        <end position="335"/>
    </location>
</feature>
<evidence type="ECO:0000313" key="5">
    <source>
        <dbReference type="Proteomes" id="UP000399805"/>
    </source>
</evidence>
<feature type="region of interest" description="Disordered" evidence="1">
    <location>
        <begin position="1"/>
        <end position="30"/>
    </location>
</feature>
<proteinExistence type="predicted"/>
<dbReference type="InterPro" id="IPR055592">
    <property type="entry name" value="DUF7168"/>
</dbReference>
<evidence type="ECO:0000313" key="4">
    <source>
        <dbReference type="EMBL" id="VVJ20122.1"/>
    </source>
</evidence>
<gene>
    <name evidence="4" type="ORF">AA23TX_05143</name>
</gene>
<keyword evidence="5" id="KW-1185">Reference proteome</keyword>
<evidence type="ECO:0000256" key="1">
    <source>
        <dbReference type="SAM" id="MobiDB-lite"/>
    </source>
</evidence>
<feature type="compositionally biased region" description="Basic and acidic residues" evidence="1">
    <location>
        <begin position="17"/>
        <end position="29"/>
    </location>
</feature>
<protein>
    <submittedName>
        <fullName evidence="4">Uncharacterized protein</fullName>
    </submittedName>
</protein>
<dbReference type="Pfam" id="PF23771">
    <property type="entry name" value="DUF7168"/>
    <property type="match status" value="1"/>
</dbReference>
<evidence type="ECO:0000259" key="3">
    <source>
        <dbReference type="Pfam" id="PF23771"/>
    </source>
</evidence>
<dbReference type="AlphaFoldDB" id="A0A6I8LSJ6"/>
<sequence>MTGLGHTRPVGKQKRRAPAEETARPRTAEEFGDALLAAASETARGVRGAAGKRAHRLAPDFELPAEAAEGARRAGHLLIARACRSGWLPEDLDQAARRRVDDFARSFVLDTLAAYDGQRDDGAVRWWTASEPHLPQWTAKHILTPAEALTSVIEALGFLMTLPVLTPPGTATPDRPAHHVDEKKLSRVRALLAKAESSSFPEEAEALSAKAQELMTRYALDRVLVEAADAGPDVPASRRIWLDTPYADAKSLLVHVVATANRCRAVYDSRWDFVTVVGDEDDLDAVALLTTSLLVQATRAMIADPAGRDRAFRKSFLVSYATRIGERLDQAAAATIAKSADPDRLLPVLASHERAVESAFTKLFPEVVHKSVTVRSHEGWGAGREAADRARLGE</sequence>